<dbReference type="PANTHER" id="PTHR22796">
    <property type="entry name" value="URG4-RELATED"/>
    <property type="match status" value="1"/>
</dbReference>
<organism evidence="2 3">
    <name type="scientific">Perca flavescens</name>
    <name type="common">American yellow perch</name>
    <name type="synonym">Morone flavescens</name>
    <dbReference type="NCBI Taxonomy" id="8167"/>
    <lineage>
        <taxon>Eukaryota</taxon>
        <taxon>Metazoa</taxon>
        <taxon>Chordata</taxon>
        <taxon>Craniata</taxon>
        <taxon>Vertebrata</taxon>
        <taxon>Euteleostomi</taxon>
        <taxon>Actinopterygii</taxon>
        <taxon>Neopterygii</taxon>
        <taxon>Teleostei</taxon>
        <taxon>Neoteleostei</taxon>
        <taxon>Acanthomorphata</taxon>
        <taxon>Eupercaria</taxon>
        <taxon>Perciformes</taxon>
        <taxon>Percoidei</taxon>
        <taxon>Percidae</taxon>
        <taxon>Percinae</taxon>
        <taxon>Perca</taxon>
    </lineage>
</organism>
<evidence type="ECO:0000313" key="3">
    <source>
        <dbReference type="Proteomes" id="UP000295070"/>
    </source>
</evidence>
<protein>
    <recommendedName>
        <fullName evidence="1">Up-regulator of cell proliferation-like domain-containing protein</fullName>
    </recommendedName>
</protein>
<dbReference type="EMBL" id="SCKG01000015">
    <property type="protein sequence ID" value="TDH02603.1"/>
    <property type="molecule type" value="Genomic_DNA"/>
</dbReference>
<sequence length="337" mass="37836">MKSLPICKAETAMVSFLRLGSLSLSKSQLMNTLINDRHNTFFHRNCPGSTKSRHLMDGVAEIAWYCPAGKPNDAFTDCIAFCNLHGDALSFEKQRDIVTEKSSVNVILVPSLEKGDKSSAVISVLYKSPKPLIILIADNNHGAVQMKGGNYKIGLKDRSQSDVSEELKKVIGGILSEPHASFQLETMTKVSGIRVDEDDTVFKKGKSDAMKIVNLLQGMDVSKIKDAFLPCQGQLWHKWCRINKELYHLKGHIEKEKCQKEQELMQIRRDQCTASCSELMKLFIKSLSSLPSTDKEYFLKWTQILIDALSTDDLTSILQSYDEKWSEVLALKKGEEA</sequence>
<dbReference type="InterPro" id="IPR057365">
    <property type="entry name" value="URGCP"/>
</dbReference>
<feature type="domain" description="Up-regulator of cell proliferation-like" evidence="1">
    <location>
        <begin position="3"/>
        <end position="213"/>
    </location>
</feature>
<comment type="caution">
    <text evidence="2">The sequence shown here is derived from an EMBL/GenBank/DDBJ whole genome shotgun (WGS) entry which is preliminary data.</text>
</comment>
<dbReference type="Proteomes" id="UP000295070">
    <property type="component" value="Chromosome 15"/>
</dbReference>
<keyword evidence="3" id="KW-1185">Reference proteome</keyword>
<reference evidence="2 3" key="1">
    <citation type="submission" date="2019-01" db="EMBL/GenBank/DDBJ databases">
        <title>A chromosome-scale genome assembly of the yellow perch, Perca flavescens.</title>
        <authorList>
            <person name="Feron R."/>
            <person name="Morvezen R."/>
            <person name="Bestin A."/>
            <person name="Haffray P."/>
            <person name="Klopp C."/>
            <person name="Zahm M."/>
            <person name="Cabau C."/>
            <person name="Roques C."/>
            <person name="Donnadieu C."/>
            <person name="Bouchez O."/>
            <person name="Christie M."/>
            <person name="Larson W."/>
            <person name="Guiguen Y."/>
        </authorList>
    </citation>
    <scope>NUCLEOTIDE SEQUENCE [LARGE SCALE GENOMIC DNA]</scope>
    <source>
        <strain evidence="2">YP-PL-M2</strain>
        <tissue evidence="2">Blood</tissue>
    </source>
</reference>
<evidence type="ECO:0000313" key="2">
    <source>
        <dbReference type="EMBL" id="TDH02603.1"/>
    </source>
</evidence>
<accession>A0A484CKW6</accession>
<dbReference type="Pfam" id="PF25496">
    <property type="entry name" value="URGCP"/>
    <property type="match status" value="1"/>
</dbReference>
<evidence type="ECO:0000259" key="1">
    <source>
        <dbReference type="Pfam" id="PF25496"/>
    </source>
</evidence>
<dbReference type="AlphaFoldDB" id="A0A484CKW6"/>
<dbReference type="PANTHER" id="PTHR22796:SF6">
    <property type="entry name" value="INTERFERON-INDUCED VERY LARGE GTPASE 1-RELATED"/>
    <property type="match status" value="1"/>
</dbReference>
<proteinExistence type="predicted"/>
<name>A0A484CKW6_PERFV</name>
<gene>
    <name evidence="2" type="ORF">EPR50_G00154520</name>
</gene>
<dbReference type="STRING" id="8167.A0A484CKW6"/>